<proteinExistence type="predicted"/>
<evidence type="ECO:0000313" key="1">
    <source>
        <dbReference type="EMBL" id="BAF07216.1"/>
    </source>
</evidence>
<name>Q0JGB2_ORYSJ</name>
<evidence type="ECO:0000313" key="2">
    <source>
        <dbReference type="Proteomes" id="UP000000763"/>
    </source>
</evidence>
<protein>
    <submittedName>
        <fullName evidence="1">Os01g0933300 protein</fullName>
    </submittedName>
</protein>
<dbReference type="AlphaFoldDB" id="Q0JGB2"/>
<reference evidence="2" key="2">
    <citation type="journal article" date="2008" name="Nucleic Acids Res.">
        <title>The rice annotation project database (RAP-DB): 2008 update.</title>
        <authorList>
            <consortium name="The rice annotation project (RAP)"/>
        </authorList>
    </citation>
    <scope>GENOME REANNOTATION</scope>
    <source>
        <strain evidence="2">cv. Nipponbare</strain>
    </source>
</reference>
<gene>
    <name evidence="1" type="ordered locus">Os01g0933300</name>
</gene>
<accession>Q0JGB2</accession>
<dbReference type="KEGG" id="dosa:Os01g0933300"/>
<dbReference type="EMBL" id="AP008207">
    <property type="protein sequence ID" value="BAF07216.1"/>
    <property type="molecule type" value="Genomic_DNA"/>
</dbReference>
<organism evidence="1 2">
    <name type="scientific">Oryza sativa subsp. japonica</name>
    <name type="common">Rice</name>
    <dbReference type="NCBI Taxonomy" id="39947"/>
    <lineage>
        <taxon>Eukaryota</taxon>
        <taxon>Viridiplantae</taxon>
        <taxon>Streptophyta</taxon>
        <taxon>Embryophyta</taxon>
        <taxon>Tracheophyta</taxon>
        <taxon>Spermatophyta</taxon>
        <taxon>Magnoliopsida</taxon>
        <taxon>Liliopsida</taxon>
        <taxon>Poales</taxon>
        <taxon>Poaceae</taxon>
        <taxon>BOP clade</taxon>
        <taxon>Oryzoideae</taxon>
        <taxon>Oryzeae</taxon>
        <taxon>Oryzinae</taxon>
        <taxon>Oryza</taxon>
        <taxon>Oryza sativa</taxon>
    </lineage>
</organism>
<reference evidence="1 2" key="1">
    <citation type="journal article" date="2005" name="Nature">
        <title>The map-based sequence of the rice genome.</title>
        <authorList>
            <consortium name="International rice genome sequencing project (IRGSP)"/>
            <person name="Matsumoto T."/>
            <person name="Wu J."/>
            <person name="Kanamori H."/>
            <person name="Katayose Y."/>
            <person name="Fujisawa M."/>
            <person name="Namiki N."/>
            <person name="Mizuno H."/>
            <person name="Yamamoto K."/>
            <person name="Antonio B.A."/>
            <person name="Baba T."/>
            <person name="Sakata K."/>
            <person name="Nagamura Y."/>
            <person name="Aoki H."/>
            <person name="Arikawa K."/>
            <person name="Arita K."/>
            <person name="Bito T."/>
            <person name="Chiden Y."/>
            <person name="Fujitsuka N."/>
            <person name="Fukunaka R."/>
            <person name="Hamada M."/>
            <person name="Harada C."/>
            <person name="Hayashi A."/>
            <person name="Hijishita S."/>
            <person name="Honda M."/>
            <person name="Hosokawa S."/>
            <person name="Ichikawa Y."/>
            <person name="Idonuma A."/>
            <person name="Iijima M."/>
            <person name="Ikeda M."/>
            <person name="Ikeno M."/>
            <person name="Ito K."/>
            <person name="Ito S."/>
            <person name="Ito T."/>
            <person name="Ito Y."/>
            <person name="Ito Y."/>
            <person name="Iwabuchi A."/>
            <person name="Kamiya K."/>
            <person name="Karasawa W."/>
            <person name="Kurita K."/>
            <person name="Katagiri S."/>
            <person name="Kikuta A."/>
            <person name="Kobayashi H."/>
            <person name="Kobayashi N."/>
            <person name="Machita K."/>
            <person name="Maehara T."/>
            <person name="Masukawa M."/>
            <person name="Mizubayashi T."/>
            <person name="Mukai Y."/>
            <person name="Nagasaki H."/>
            <person name="Nagata Y."/>
            <person name="Naito S."/>
            <person name="Nakashima M."/>
            <person name="Nakama Y."/>
            <person name="Nakamichi Y."/>
            <person name="Nakamura M."/>
            <person name="Meguro A."/>
            <person name="Negishi M."/>
            <person name="Ohta I."/>
            <person name="Ohta T."/>
            <person name="Okamoto M."/>
            <person name="Ono N."/>
            <person name="Saji S."/>
            <person name="Sakaguchi M."/>
            <person name="Sakai K."/>
            <person name="Shibata M."/>
            <person name="Shimokawa T."/>
            <person name="Song J."/>
            <person name="Takazaki Y."/>
            <person name="Terasawa K."/>
            <person name="Tsugane M."/>
            <person name="Tsuji K."/>
            <person name="Ueda S."/>
            <person name="Waki K."/>
            <person name="Yamagata H."/>
            <person name="Yamamoto M."/>
            <person name="Yamamoto S."/>
            <person name="Yamane H."/>
            <person name="Yoshiki S."/>
            <person name="Yoshihara R."/>
            <person name="Yukawa K."/>
            <person name="Zhong H."/>
            <person name="Yano M."/>
            <person name="Yuan Q."/>
            <person name="Ouyang S."/>
            <person name="Liu J."/>
            <person name="Jones K.M."/>
            <person name="Gansberger K."/>
            <person name="Moffat K."/>
            <person name="Hill J."/>
            <person name="Bera J."/>
            <person name="Fadrosh D."/>
            <person name="Jin S."/>
            <person name="Johri S."/>
            <person name="Kim M."/>
            <person name="Overton L."/>
            <person name="Reardon M."/>
            <person name="Tsitrin T."/>
            <person name="Vuong H."/>
            <person name="Weaver B."/>
            <person name="Ciecko A."/>
            <person name="Tallon L."/>
            <person name="Jackson J."/>
            <person name="Pai G."/>
            <person name="Aken S.V."/>
            <person name="Utterback T."/>
            <person name="Reidmuller S."/>
            <person name="Feldblyum T."/>
            <person name="Hsiao J."/>
            <person name="Zismann V."/>
            <person name="Iobst S."/>
            <person name="de Vazeille A.R."/>
            <person name="Buell C.R."/>
            <person name="Ying K."/>
            <person name="Li Y."/>
            <person name="Lu T."/>
            <person name="Huang Y."/>
            <person name="Zhao Q."/>
            <person name="Feng Q."/>
            <person name="Zhang L."/>
            <person name="Zhu J."/>
            <person name="Weng Q."/>
            <person name="Mu J."/>
            <person name="Lu Y."/>
            <person name="Fan D."/>
            <person name="Liu Y."/>
            <person name="Guan J."/>
            <person name="Zhang Y."/>
            <person name="Yu S."/>
            <person name="Liu X."/>
            <person name="Zhang Y."/>
            <person name="Hong G."/>
            <person name="Han B."/>
            <person name="Choisne N."/>
            <person name="Demange N."/>
            <person name="Orjeda G."/>
            <person name="Samain S."/>
            <person name="Cattolico L."/>
            <person name="Pelletier E."/>
            <person name="Couloux A."/>
            <person name="Segurens B."/>
            <person name="Wincker P."/>
            <person name="D'Hont A."/>
            <person name="Scarpelli C."/>
            <person name="Weissenbach J."/>
            <person name="Salanoubat M."/>
            <person name="Quetier F."/>
            <person name="Yu Y."/>
            <person name="Kim H.R."/>
            <person name="Rambo T."/>
            <person name="Currie J."/>
            <person name="Collura K."/>
            <person name="Luo M."/>
            <person name="Yang T."/>
            <person name="Ammiraju J.S.S."/>
            <person name="Engler F."/>
            <person name="Soderlund C."/>
            <person name="Wing R.A."/>
            <person name="Palmer L.E."/>
            <person name="de la Bastide M."/>
            <person name="Spiegel L."/>
            <person name="Nascimento L."/>
            <person name="Zutavern T."/>
            <person name="O'Shaughnessy A."/>
            <person name="Dike S."/>
            <person name="Dedhia N."/>
            <person name="Preston R."/>
            <person name="Balija V."/>
            <person name="McCombie W.R."/>
            <person name="Chow T."/>
            <person name="Chen H."/>
            <person name="Chung M."/>
            <person name="Chen C."/>
            <person name="Shaw J."/>
            <person name="Wu H."/>
            <person name="Hsiao K."/>
            <person name="Chao Y."/>
            <person name="Chu M."/>
            <person name="Cheng C."/>
            <person name="Hour A."/>
            <person name="Lee P."/>
            <person name="Lin S."/>
            <person name="Lin Y."/>
            <person name="Liou J."/>
            <person name="Liu S."/>
            <person name="Hsing Y."/>
            <person name="Raghuvanshi S."/>
            <person name="Mohanty A."/>
            <person name="Bharti A.K."/>
            <person name="Gaur A."/>
            <person name="Gupta V."/>
            <person name="Kumar D."/>
            <person name="Ravi V."/>
            <person name="Vij S."/>
            <person name="Kapur A."/>
            <person name="Khurana P."/>
            <person name="Khurana P."/>
            <person name="Khurana J.P."/>
            <person name="Tyagi A.K."/>
            <person name="Gaikwad K."/>
            <person name="Singh A."/>
            <person name="Dalal V."/>
            <person name="Srivastava S."/>
            <person name="Dixit A."/>
            <person name="Pal A.K."/>
            <person name="Ghazi I.A."/>
            <person name="Yadav M."/>
            <person name="Pandit A."/>
            <person name="Bhargava A."/>
            <person name="Sureshbabu K."/>
            <person name="Batra K."/>
            <person name="Sharma T.R."/>
            <person name="Mohapatra T."/>
            <person name="Singh N.K."/>
            <person name="Messing J."/>
            <person name="Nelson A.B."/>
            <person name="Fuks G."/>
            <person name="Kavchok S."/>
            <person name="Keizer G."/>
            <person name="Linton E."/>
            <person name="Llaca V."/>
            <person name="Song R."/>
            <person name="Tanyolac B."/>
            <person name="Young S."/>
            <person name="Ho-Il K."/>
            <person name="Hahn J.H."/>
            <person name="Sangsakoo G."/>
            <person name="Vanavichit A."/>
            <person name="de Mattos Luiz.A.T."/>
            <person name="Zimmer P.D."/>
            <person name="Malone G."/>
            <person name="Dellagostin O."/>
            <person name="de Oliveira A.C."/>
            <person name="Bevan M."/>
            <person name="Bancroft I."/>
            <person name="Minx P."/>
            <person name="Cordum H."/>
            <person name="Wilson R."/>
            <person name="Cheng Z."/>
            <person name="Jin W."/>
            <person name="Jiang J."/>
            <person name="Leong S.A."/>
            <person name="Iwama H."/>
            <person name="Gojobori T."/>
            <person name="Itoh T."/>
            <person name="Niimura Y."/>
            <person name="Fujii Y."/>
            <person name="Habara T."/>
            <person name="Sakai H."/>
            <person name="Sato Y."/>
            <person name="Wilson G."/>
            <person name="Kumar K."/>
            <person name="McCouch S."/>
            <person name="Juretic N."/>
            <person name="Hoen D."/>
            <person name="Wright S."/>
            <person name="Bruskiewich R."/>
            <person name="Bureau T."/>
            <person name="Miyao A."/>
            <person name="Hirochika H."/>
            <person name="Nishikawa T."/>
            <person name="Kadowaki K."/>
            <person name="Sugiura M."/>
            <person name="Burr B."/>
            <person name="Sasaki T."/>
        </authorList>
    </citation>
    <scope>NUCLEOTIDE SEQUENCE [LARGE SCALE GENOMIC DNA]</scope>
    <source>
        <strain evidence="2">cv. Nipponbare</strain>
    </source>
</reference>
<sequence>MHILVIRDCDIVAILISAVLIQEKEKETLTHRLFNTVDFRNKKKKKPSRSGVVHVVVW</sequence>
<dbReference type="Proteomes" id="UP000000763">
    <property type="component" value="Chromosome 1"/>
</dbReference>